<proteinExistence type="predicted"/>
<dbReference type="SUPFAM" id="SSF101307">
    <property type="entry name" value="YutG-like"/>
    <property type="match status" value="1"/>
</dbReference>
<dbReference type="Pfam" id="PF04608">
    <property type="entry name" value="PgpA"/>
    <property type="match status" value="1"/>
</dbReference>
<keyword evidence="1" id="KW-0443">Lipid metabolism</keyword>
<protein>
    <recommendedName>
        <fullName evidence="1">Phosphatidylglycerophosphatase A</fullName>
        <ecNumber evidence="1">3.1.3.27</ecNumber>
    </recommendedName>
    <alternativeName>
        <fullName evidence="1">Phosphatidylglycerolphosphate phosphatase A</fullName>
    </alternativeName>
</protein>
<keyword evidence="2" id="KW-1133">Transmembrane helix</keyword>
<gene>
    <name evidence="4" type="ORF">SAMN04488045_1945</name>
</gene>
<dbReference type="Proteomes" id="UP000236752">
    <property type="component" value="Unassembled WGS sequence"/>
</dbReference>
<keyword evidence="1" id="KW-0997">Cell inner membrane</keyword>
<dbReference type="AlphaFoldDB" id="A0A1H5XMA2"/>
<keyword evidence="1 2" id="KW-0812">Transmembrane</keyword>
<dbReference type="UniPathway" id="UPA00084">
    <property type="reaction ID" value="UER00504"/>
</dbReference>
<feature type="domain" description="YutG/PgpA" evidence="3">
    <location>
        <begin position="4"/>
        <end position="153"/>
    </location>
</feature>
<keyword evidence="1" id="KW-1003">Cell membrane</keyword>
<dbReference type="InterPro" id="IPR007686">
    <property type="entry name" value="YutG/PgpA"/>
</dbReference>
<keyword evidence="5" id="KW-1185">Reference proteome</keyword>
<dbReference type="GO" id="GO:0005886">
    <property type="term" value="C:plasma membrane"/>
    <property type="evidence" value="ECO:0007669"/>
    <property type="project" value="UniProtKB-SubCell"/>
</dbReference>
<keyword evidence="1" id="KW-0479">Metal-binding</keyword>
<dbReference type="PIRSF" id="PIRSF006162">
    <property type="entry name" value="PgpA"/>
    <property type="match status" value="1"/>
</dbReference>
<dbReference type="PANTHER" id="PTHR36305:SF1">
    <property type="entry name" value="PHOSPHATIDYLGLYCEROPHOSPHATASE A"/>
    <property type="match status" value="1"/>
</dbReference>
<evidence type="ECO:0000256" key="2">
    <source>
        <dbReference type="SAM" id="Phobius"/>
    </source>
</evidence>
<comment type="subcellular location">
    <subcellularLocation>
        <location evidence="1">Cell inner membrane</location>
        <topology evidence="1">Multi-pass membrane protein</topology>
    </subcellularLocation>
</comment>
<keyword evidence="1" id="KW-0378">Hydrolase</keyword>
<name>A0A1H5XMA2_9RHOB</name>
<keyword evidence="1" id="KW-0442">Lipid degradation</keyword>
<keyword evidence="1" id="KW-1208">Phospholipid metabolism</keyword>
<dbReference type="InterPro" id="IPR036681">
    <property type="entry name" value="PgpA-like_sf"/>
</dbReference>
<keyword evidence="1" id="KW-0595">Phospholipid degradation</keyword>
<keyword evidence="1 2" id="KW-0472">Membrane</keyword>
<evidence type="ECO:0000313" key="5">
    <source>
        <dbReference type="Proteomes" id="UP000236752"/>
    </source>
</evidence>
<keyword evidence="1" id="KW-0460">Magnesium</keyword>
<feature type="transmembrane region" description="Helical" evidence="2">
    <location>
        <begin position="140"/>
        <end position="159"/>
    </location>
</feature>
<dbReference type="GO" id="GO:0046872">
    <property type="term" value="F:metal ion binding"/>
    <property type="evidence" value="ECO:0007669"/>
    <property type="project" value="UniProtKB-KW"/>
</dbReference>
<reference evidence="4 5" key="1">
    <citation type="submission" date="2016-10" db="EMBL/GenBank/DDBJ databases">
        <authorList>
            <person name="de Groot N.N."/>
        </authorList>
    </citation>
    <scope>NUCLEOTIDE SEQUENCE [LARGE SCALE GENOMIC DNA]</scope>
    <source>
        <strain evidence="4 5">DSM 26915</strain>
    </source>
</reference>
<feature type="transmembrane region" description="Helical" evidence="2">
    <location>
        <begin position="32"/>
        <end position="56"/>
    </location>
</feature>
<evidence type="ECO:0000256" key="1">
    <source>
        <dbReference type="PIRNR" id="PIRNR006162"/>
    </source>
</evidence>
<dbReference type="EC" id="3.1.3.27" evidence="1"/>
<dbReference type="GO" id="GO:0008962">
    <property type="term" value="F:phosphatidylglycerophosphatase activity"/>
    <property type="evidence" value="ECO:0007669"/>
    <property type="project" value="UniProtKB-EC"/>
</dbReference>
<feature type="transmembrane region" description="Helical" evidence="2">
    <location>
        <begin position="77"/>
        <end position="96"/>
    </location>
</feature>
<dbReference type="PANTHER" id="PTHR36305">
    <property type="entry name" value="PHOSPHATIDYLGLYCEROPHOSPHATASE A"/>
    <property type="match status" value="1"/>
</dbReference>
<dbReference type="EMBL" id="FNUZ01000002">
    <property type="protein sequence ID" value="SEG12889.1"/>
    <property type="molecule type" value="Genomic_DNA"/>
</dbReference>
<organism evidence="4 5">
    <name type="scientific">Thalassococcus halodurans</name>
    <dbReference type="NCBI Taxonomy" id="373675"/>
    <lineage>
        <taxon>Bacteria</taxon>
        <taxon>Pseudomonadati</taxon>
        <taxon>Pseudomonadota</taxon>
        <taxon>Alphaproteobacteria</taxon>
        <taxon>Rhodobacterales</taxon>
        <taxon>Roseobacteraceae</taxon>
        <taxon>Thalassococcus</taxon>
    </lineage>
</organism>
<evidence type="ECO:0000259" key="3">
    <source>
        <dbReference type="Pfam" id="PF04608"/>
    </source>
</evidence>
<comment type="function">
    <text evidence="1">Lipid phosphatase which dephosphorylates phosphatidylglycerophosphate (PGP) to phosphatidylglycerol (PG).</text>
</comment>
<dbReference type="RefSeq" id="WP_103910218.1">
    <property type="nucleotide sequence ID" value="NZ_FNUZ01000002.1"/>
</dbReference>
<dbReference type="GO" id="GO:0009395">
    <property type="term" value="P:phospholipid catabolic process"/>
    <property type="evidence" value="ECO:0007669"/>
    <property type="project" value="UniProtKB-KW"/>
</dbReference>
<dbReference type="GO" id="GO:0006655">
    <property type="term" value="P:phosphatidylglycerol biosynthetic process"/>
    <property type="evidence" value="ECO:0007669"/>
    <property type="project" value="UniProtKB-UniPathway"/>
</dbReference>
<dbReference type="InterPro" id="IPR026037">
    <property type="entry name" value="PgpA"/>
</dbReference>
<accession>A0A1H5XMA2</accession>
<comment type="cofactor">
    <cofactor evidence="1">
        <name>Mg(2+)</name>
        <dbReference type="ChEBI" id="CHEBI:18420"/>
    </cofactor>
</comment>
<sequence length="166" mass="17712">MSRLIATVFGVGYLRPAPGTWGSLAALPLFYGLHLLGGIVATLIGVIAVGVVGYWATKQMTQGSDNHDPSEIVIDEVLGQWIALLPVSYGAVFAGADILTLWPGWAVGFAAFRLFDIWKPWLVGRADRRNDAVGVMLDDAFAGVFAAIVVFIAAALYHIPLIMAAQ</sequence>
<comment type="catalytic activity">
    <reaction evidence="1">
        <text>a 1,2-diacyl-sn-glycero-3-phospho-(1'-sn-glycero-3'-phosphate) + H2O = a 1,2-diacyl-sn-glycero-3-phospho-(1'-sn-glycerol) + phosphate</text>
        <dbReference type="Rhea" id="RHEA:33751"/>
        <dbReference type="ChEBI" id="CHEBI:15377"/>
        <dbReference type="ChEBI" id="CHEBI:43474"/>
        <dbReference type="ChEBI" id="CHEBI:60110"/>
        <dbReference type="ChEBI" id="CHEBI:64716"/>
        <dbReference type="EC" id="3.1.3.27"/>
    </reaction>
</comment>
<evidence type="ECO:0000313" key="4">
    <source>
        <dbReference type="EMBL" id="SEG12889.1"/>
    </source>
</evidence>
<comment type="pathway">
    <text evidence="1">Phospholipid metabolism; phosphatidylglycerol biosynthesis; phosphatidylglycerol from CDP-diacylglycerol: step 2/2.</text>
</comment>
<dbReference type="CDD" id="cd06971">
    <property type="entry name" value="PgpA"/>
    <property type="match status" value="1"/>
</dbReference>
<dbReference type="OrthoDB" id="9804091at2"/>